<dbReference type="HAMAP" id="MF_01471">
    <property type="entry name" value="Cas2"/>
    <property type="match status" value="1"/>
</dbReference>
<dbReference type="InterPro" id="IPR021127">
    <property type="entry name" value="CRISPR_associated_Cas2"/>
</dbReference>
<dbReference type="InterPro" id="IPR019199">
    <property type="entry name" value="Virulence_VapD/CRISPR_Cas2"/>
</dbReference>
<protein>
    <recommendedName>
        <fullName evidence="9">CRISPR-associated endoribonuclease Cas2</fullName>
        <ecNumber evidence="9">3.1.-.-</ecNumber>
    </recommendedName>
</protein>
<comment type="cofactor">
    <cofactor evidence="1 9">
        <name>Mg(2+)</name>
        <dbReference type="ChEBI" id="CHEBI:18420"/>
    </cofactor>
</comment>
<keyword evidence="4 9" id="KW-0479">Metal-binding</keyword>
<evidence type="ECO:0000313" key="12">
    <source>
        <dbReference type="Proteomes" id="UP000802098"/>
    </source>
</evidence>
<dbReference type="EC" id="3.1.-.-" evidence="9"/>
<evidence type="ECO:0000256" key="7">
    <source>
        <dbReference type="ARBA" id="ARBA00022842"/>
    </source>
</evidence>
<dbReference type="PANTHER" id="PTHR34405:SF3">
    <property type="entry name" value="CRISPR-ASSOCIATED ENDORIBONUCLEASE CAS2 3"/>
    <property type="match status" value="1"/>
</dbReference>
<reference evidence="11 12" key="1">
    <citation type="submission" date="2020-03" db="EMBL/GenBank/DDBJ databases">
        <title>Rubrivivax benzoatilyticus JA2 (sequenced after 10 years sub-culturing).</title>
        <authorList>
            <person name="Gupta D."/>
            <person name="Chintalapati S."/>
            <person name="Chintalapati V.R."/>
        </authorList>
    </citation>
    <scope>NUCLEOTIDE SEQUENCE [LARGE SCALE GENOMIC DNA]</scope>
    <source>
        <strain evidence="11 12">JA2-Mal</strain>
    </source>
</reference>
<dbReference type="Gene3D" id="3.30.70.240">
    <property type="match status" value="1"/>
</dbReference>
<dbReference type="CDD" id="cd09725">
    <property type="entry name" value="Cas2_I_II_III"/>
    <property type="match status" value="1"/>
</dbReference>
<dbReference type="PANTHER" id="PTHR34405">
    <property type="entry name" value="CRISPR-ASSOCIATED ENDORIBONUCLEASE CAS2"/>
    <property type="match status" value="1"/>
</dbReference>
<accession>A0ABX0HYK9</accession>
<keyword evidence="12" id="KW-1185">Reference proteome</keyword>
<name>A0ABX0HYK9_9BURK</name>
<evidence type="ECO:0000256" key="4">
    <source>
        <dbReference type="ARBA" id="ARBA00022723"/>
    </source>
</evidence>
<sequence length="91" mass="10795">MLYFVAYDISSDRRRRRVARVLEGYGSRLHESAFQCELRAGQLARLRRQVERVLDPDEDRLHLYPLCERDRPDRWHLAASKPQDPPSAYVV</sequence>
<evidence type="ECO:0000256" key="6">
    <source>
        <dbReference type="ARBA" id="ARBA00022801"/>
    </source>
</evidence>
<feature type="binding site" evidence="9">
    <location>
        <position position="8"/>
    </location>
    <ligand>
        <name>Mg(2+)</name>
        <dbReference type="ChEBI" id="CHEBI:18420"/>
        <note>catalytic</note>
    </ligand>
</feature>
<keyword evidence="7 9" id="KW-0460">Magnesium</keyword>
<comment type="caution">
    <text evidence="11">The sequence shown here is derived from an EMBL/GenBank/DDBJ whole genome shotgun (WGS) entry which is preliminary data.</text>
</comment>
<gene>
    <name evidence="9 11" type="primary">cas2</name>
    <name evidence="11" type="ORF">G7087_14050</name>
</gene>
<dbReference type="GO" id="GO:0004519">
    <property type="term" value="F:endonuclease activity"/>
    <property type="evidence" value="ECO:0007669"/>
    <property type="project" value="UniProtKB-KW"/>
</dbReference>
<organism evidence="11 12">
    <name type="scientific">Rubrivivax benzoatilyticus</name>
    <dbReference type="NCBI Taxonomy" id="316997"/>
    <lineage>
        <taxon>Bacteria</taxon>
        <taxon>Pseudomonadati</taxon>
        <taxon>Pseudomonadota</taxon>
        <taxon>Betaproteobacteria</taxon>
        <taxon>Burkholderiales</taxon>
        <taxon>Sphaerotilaceae</taxon>
        <taxon>Rubrivivax</taxon>
    </lineage>
</organism>
<comment type="function">
    <text evidence="9">CRISPR (clustered regularly interspaced short palindromic repeat), is an adaptive immune system that provides protection against mobile genetic elements (viruses, transposable elements and conjugative plasmids). CRISPR clusters contain sequences complementary to antecedent mobile elements and target invading nucleic acids. CRISPR clusters are transcribed and processed into CRISPR RNA (crRNA). Functions as a ssRNA-specific endoribonuclease. Involved in the integration of spacer DNA into the CRISPR cassette.</text>
</comment>
<keyword evidence="8 9" id="KW-0051">Antiviral defense</keyword>
<dbReference type="Proteomes" id="UP000802098">
    <property type="component" value="Unassembled WGS sequence"/>
</dbReference>
<dbReference type="RefSeq" id="WP_009855608.1">
    <property type="nucleotide sequence ID" value="NZ_JAAOCD010000006.1"/>
</dbReference>
<dbReference type="SUPFAM" id="SSF143430">
    <property type="entry name" value="TTP0101/SSO1404-like"/>
    <property type="match status" value="1"/>
</dbReference>
<evidence type="ECO:0000256" key="2">
    <source>
        <dbReference type="ARBA" id="ARBA00009959"/>
    </source>
</evidence>
<evidence type="ECO:0000256" key="8">
    <source>
        <dbReference type="ARBA" id="ARBA00023118"/>
    </source>
</evidence>
<evidence type="ECO:0000256" key="3">
    <source>
        <dbReference type="ARBA" id="ARBA00022722"/>
    </source>
</evidence>
<evidence type="ECO:0000256" key="9">
    <source>
        <dbReference type="HAMAP-Rule" id="MF_01471"/>
    </source>
</evidence>
<evidence type="ECO:0000313" key="11">
    <source>
        <dbReference type="EMBL" id="NHK99505.1"/>
    </source>
</evidence>
<comment type="subunit">
    <text evidence="9">Homodimer, forms a heterotetramer with a Cas1 homodimer.</text>
</comment>
<evidence type="ECO:0000256" key="1">
    <source>
        <dbReference type="ARBA" id="ARBA00001946"/>
    </source>
</evidence>
<proteinExistence type="inferred from homology"/>
<evidence type="ECO:0000256" key="5">
    <source>
        <dbReference type="ARBA" id="ARBA00022759"/>
    </source>
</evidence>
<keyword evidence="5 9" id="KW-0255">Endonuclease</keyword>
<dbReference type="Pfam" id="PF09827">
    <property type="entry name" value="CRISPR_Cas2"/>
    <property type="match status" value="1"/>
</dbReference>
<keyword evidence="3 9" id="KW-0540">Nuclease</keyword>
<dbReference type="NCBIfam" id="TIGR01573">
    <property type="entry name" value="cas2"/>
    <property type="match status" value="1"/>
</dbReference>
<dbReference type="PIRSF" id="PIRSF032582">
    <property type="entry name" value="Cas2"/>
    <property type="match status" value="1"/>
</dbReference>
<keyword evidence="6 9" id="KW-0378">Hydrolase</keyword>
<dbReference type="EMBL" id="JAAOCD010000006">
    <property type="protein sequence ID" value="NHK99505.1"/>
    <property type="molecule type" value="Genomic_DNA"/>
</dbReference>
<evidence type="ECO:0000256" key="10">
    <source>
        <dbReference type="PIRNR" id="PIRNR032582"/>
    </source>
</evidence>
<comment type="similarity">
    <text evidence="2 9 10">Belongs to the CRISPR-associated endoribonuclease Cas2 protein family.</text>
</comment>